<organism evidence="2 3">
    <name type="scientific">Leptobacterium flavescens</name>
    <dbReference type="NCBI Taxonomy" id="472055"/>
    <lineage>
        <taxon>Bacteria</taxon>
        <taxon>Pseudomonadati</taxon>
        <taxon>Bacteroidota</taxon>
        <taxon>Flavobacteriia</taxon>
        <taxon>Flavobacteriales</taxon>
        <taxon>Flavobacteriaceae</taxon>
        <taxon>Leptobacterium</taxon>
    </lineage>
</organism>
<feature type="transmembrane region" description="Helical" evidence="1">
    <location>
        <begin position="58"/>
        <end position="79"/>
    </location>
</feature>
<accession>A0A6P0UST2</accession>
<keyword evidence="1" id="KW-0812">Transmembrane</keyword>
<sequence>MKPSKVDIIKFLAVMIVFLIGMVIMLINKIDNTWLWIGYITVWWWAELVIAKNFHLKLWGWVLILAVILIIDALVIFFFG</sequence>
<evidence type="ECO:0000313" key="2">
    <source>
        <dbReference type="EMBL" id="NER14879.1"/>
    </source>
</evidence>
<feature type="transmembrane region" description="Helical" evidence="1">
    <location>
        <begin position="7"/>
        <end position="27"/>
    </location>
</feature>
<dbReference type="EMBL" id="JAABOO010000003">
    <property type="protein sequence ID" value="NER14879.1"/>
    <property type="molecule type" value="Genomic_DNA"/>
</dbReference>
<gene>
    <name evidence="2" type="ORF">GWK08_15590</name>
</gene>
<comment type="caution">
    <text evidence="2">The sequence shown here is derived from an EMBL/GenBank/DDBJ whole genome shotgun (WGS) entry which is preliminary data.</text>
</comment>
<name>A0A6P0UST2_9FLAO</name>
<protein>
    <recommendedName>
        <fullName evidence="4">Phosphatidate cytidylyltransferase</fullName>
    </recommendedName>
</protein>
<proteinExistence type="predicted"/>
<evidence type="ECO:0000256" key="1">
    <source>
        <dbReference type="SAM" id="Phobius"/>
    </source>
</evidence>
<dbReference type="Proteomes" id="UP000468581">
    <property type="component" value="Unassembled WGS sequence"/>
</dbReference>
<dbReference type="AlphaFoldDB" id="A0A6P0UST2"/>
<evidence type="ECO:0008006" key="4">
    <source>
        <dbReference type="Google" id="ProtNLM"/>
    </source>
</evidence>
<dbReference type="RefSeq" id="WP_163608156.1">
    <property type="nucleotide sequence ID" value="NZ_JAABOO010000003.1"/>
</dbReference>
<feature type="transmembrane region" description="Helical" evidence="1">
    <location>
        <begin position="33"/>
        <end position="51"/>
    </location>
</feature>
<reference evidence="2 3" key="1">
    <citation type="submission" date="2020-01" db="EMBL/GenBank/DDBJ databases">
        <title>Leptobacterium flavescens.</title>
        <authorList>
            <person name="Wang G."/>
        </authorList>
    </citation>
    <scope>NUCLEOTIDE SEQUENCE [LARGE SCALE GENOMIC DNA]</scope>
    <source>
        <strain evidence="2 3">KCTC 22160</strain>
    </source>
</reference>
<keyword evidence="1" id="KW-0472">Membrane</keyword>
<keyword evidence="1" id="KW-1133">Transmembrane helix</keyword>
<evidence type="ECO:0000313" key="3">
    <source>
        <dbReference type="Proteomes" id="UP000468581"/>
    </source>
</evidence>
<keyword evidence="3" id="KW-1185">Reference proteome</keyword>